<dbReference type="Pfam" id="PF00486">
    <property type="entry name" value="Trans_reg_C"/>
    <property type="match status" value="1"/>
</dbReference>
<comment type="caution">
    <text evidence="6">The sequence shown here is derived from an EMBL/GenBank/DDBJ whole genome shotgun (WGS) entry which is preliminary data.</text>
</comment>
<keyword evidence="7" id="KW-1185">Reference proteome</keyword>
<dbReference type="Gene3D" id="6.10.250.690">
    <property type="match status" value="1"/>
</dbReference>
<feature type="domain" description="Response regulatory" evidence="4">
    <location>
        <begin position="2"/>
        <end position="116"/>
    </location>
</feature>
<feature type="domain" description="OmpR/PhoB-type" evidence="5">
    <location>
        <begin position="124"/>
        <end position="221"/>
    </location>
</feature>
<dbReference type="RefSeq" id="WP_340268104.1">
    <property type="nucleotide sequence ID" value="NZ_JBBEOG010000002.1"/>
</dbReference>
<dbReference type="InterPro" id="IPR001789">
    <property type="entry name" value="Sig_transdc_resp-reg_receiver"/>
</dbReference>
<dbReference type="InterPro" id="IPR001867">
    <property type="entry name" value="OmpR/PhoB-type_DNA-bd"/>
</dbReference>
<reference evidence="7" key="1">
    <citation type="journal article" date="2019" name="Int. J. Syst. Evol. Microbiol.">
        <title>The Global Catalogue of Microorganisms (GCM) 10K type strain sequencing project: providing services to taxonomists for standard genome sequencing and annotation.</title>
        <authorList>
            <consortium name="The Broad Institute Genomics Platform"/>
            <consortium name="The Broad Institute Genome Sequencing Center for Infectious Disease"/>
            <person name="Wu L."/>
            <person name="Ma J."/>
        </authorList>
    </citation>
    <scope>NUCLEOTIDE SEQUENCE [LARGE SCALE GENOMIC DNA]</scope>
    <source>
        <strain evidence="7">CCUG 43114</strain>
    </source>
</reference>
<dbReference type="EMBL" id="JBHSLD010000007">
    <property type="protein sequence ID" value="MFC5380523.1"/>
    <property type="molecule type" value="Genomic_DNA"/>
</dbReference>
<feature type="modified residue" description="4-aspartylphosphate" evidence="2">
    <location>
        <position position="51"/>
    </location>
</feature>
<dbReference type="PROSITE" id="PS51755">
    <property type="entry name" value="OMPR_PHOB"/>
    <property type="match status" value="1"/>
</dbReference>
<dbReference type="SMART" id="SM00448">
    <property type="entry name" value="REC"/>
    <property type="match status" value="1"/>
</dbReference>
<protein>
    <submittedName>
        <fullName evidence="6">Response regulator transcription factor</fullName>
    </submittedName>
</protein>
<dbReference type="PROSITE" id="PS50110">
    <property type="entry name" value="RESPONSE_REGULATORY"/>
    <property type="match status" value="1"/>
</dbReference>
<dbReference type="InterPro" id="IPR039420">
    <property type="entry name" value="WalR-like"/>
</dbReference>
<evidence type="ECO:0000256" key="3">
    <source>
        <dbReference type="PROSITE-ProRule" id="PRU01091"/>
    </source>
</evidence>
<evidence type="ECO:0000256" key="2">
    <source>
        <dbReference type="PROSITE-ProRule" id="PRU00169"/>
    </source>
</evidence>
<sequence length="221" mass="23975">MRLLLVEDDPDLGPLLLARLQEEGHVADLVADGEEALWLAGEQDYDVVVLDVDLPGRDGIDVCRTLRAGGDHTPVLMLTGRGALAHRVEGLDAGADDYLPKPFHLAELEARLRALGRRADRAVQLRYEVADVVVDPTARTVTRQGGDVPLAGREYALVELLARHGGRVVSRDTIAATLWDFASDVTDNALDVLVSGVRGKLDRPFDTSVLRTVRGVGYRLG</sequence>
<evidence type="ECO:0000259" key="5">
    <source>
        <dbReference type="PROSITE" id="PS51755"/>
    </source>
</evidence>
<dbReference type="InterPro" id="IPR036388">
    <property type="entry name" value="WH-like_DNA-bd_sf"/>
</dbReference>
<dbReference type="Proteomes" id="UP001596122">
    <property type="component" value="Unassembled WGS sequence"/>
</dbReference>
<accession>A0ABW0GLY8</accession>
<dbReference type="SUPFAM" id="SSF52172">
    <property type="entry name" value="CheY-like"/>
    <property type="match status" value="1"/>
</dbReference>
<dbReference type="SMART" id="SM00862">
    <property type="entry name" value="Trans_reg_C"/>
    <property type="match status" value="1"/>
</dbReference>
<dbReference type="PANTHER" id="PTHR48111:SF36">
    <property type="entry name" value="TRANSCRIPTIONAL REGULATORY PROTEIN CUTR"/>
    <property type="match status" value="1"/>
</dbReference>
<keyword evidence="1 3" id="KW-0238">DNA-binding</keyword>
<evidence type="ECO:0000259" key="4">
    <source>
        <dbReference type="PROSITE" id="PS50110"/>
    </source>
</evidence>
<feature type="DNA-binding region" description="OmpR/PhoB-type" evidence="3">
    <location>
        <begin position="124"/>
        <end position="221"/>
    </location>
</feature>
<dbReference type="PANTHER" id="PTHR48111">
    <property type="entry name" value="REGULATOR OF RPOS"/>
    <property type="match status" value="1"/>
</dbReference>
<dbReference type="CDD" id="cd00383">
    <property type="entry name" value="trans_reg_C"/>
    <property type="match status" value="1"/>
</dbReference>
<keyword evidence="2" id="KW-0597">Phosphoprotein</keyword>
<dbReference type="Gene3D" id="3.40.50.2300">
    <property type="match status" value="1"/>
</dbReference>
<dbReference type="Gene3D" id="1.10.10.10">
    <property type="entry name" value="Winged helix-like DNA-binding domain superfamily/Winged helix DNA-binding domain"/>
    <property type="match status" value="1"/>
</dbReference>
<evidence type="ECO:0000313" key="7">
    <source>
        <dbReference type="Proteomes" id="UP001596122"/>
    </source>
</evidence>
<proteinExistence type="predicted"/>
<organism evidence="6 7">
    <name type="scientific">Aquipuribacter nitratireducens</name>
    <dbReference type="NCBI Taxonomy" id="650104"/>
    <lineage>
        <taxon>Bacteria</taxon>
        <taxon>Bacillati</taxon>
        <taxon>Actinomycetota</taxon>
        <taxon>Actinomycetes</taxon>
        <taxon>Micrococcales</taxon>
        <taxon>Intrasporangiaceae</taxon>
        <taxon>Aquipuribacter</taxon>
    </lineage>
</organism>
<dbReference type="Pfam" id="PF00072">
    <property type="entry name" value="Response_reg"/>
    <property type="match status" value="1"/>
</dbReference>
<evidence type="ECO:0000313" key="6">
    <source>
        <dbReference type="EMBL" id="MFC5380523.1"/>
    </source>
</evidence>
<gene>
    <name evidence="6" type="ORF">ACFPJ6_06955</name>
</gene>
<evidence type="ECO:0000256" key="1">
    <source>
        <dbReference type="ARBA" id="ARBA00023125"/>
    </source>
</evidence>
<name>A0ABW0GLY8_9MICO</name>
<dbReference type="InterPro" id="IPR011006">
    <property type="entry name" value="CheY-like_superfamily"/>
</dbReference>